<protein>
    <submittedName>
        <fullName evidence="2">Uncharacterized protein</fullName>
    </submittedName>
</protein>
<feature type="transmembrane region" description="Helical" evidence="1">
    <location>
        <begin position="103"/>
        <end position="121"/>
    </location>
</feature>
<accession>A0A848N8W5</accession>
<feature type="transmembrane region" description="Helical" evidence="1">
    <location>
        <begin position="41"/>
        <end position="58"/>
    </location>
</feature>
<comment type="caution">
    <text evidence="2">The sequence shown here is derived from an EMBL/GenBank/DDBJ whole genome shotgun (WGS) entry which is preliminary data.</text>
</comment>
<gene>
    <name evidence="2" type="ORF">HIO71_17180</name>
</gene>
<keyword evidence="1" id="KW-0472">Membrane</keyword>
<feature type="transmembrane region" description="Helical" evidence="1">
    <location>
        <begin position="64"/>
        <end position="82"/>
    </location>
</feature>
<sequence>MDELEILKKGWNNEFDEFKNYSEKEIYSMIKRKSISVTKNLVFIGLIEIALWSIYGFIDGKLPVFRMVILASFFTMIIYFYFRIKAHKNSVSLMSAILNIRKVIFWYAAVSLVLIVSDNIFHFDHYTKDFMAGLHDGYNNNDLHSTNPQQMTPSPANYVIFAFLLLVFLYFLYMIYNKTYGKILFNLRRNYSELSKIENDSIQTK</sequence>
<reference evidence="2 3" key="1">
    <citation type="submission" date="2020-04" db="EMBL/GenBank/DDBJ databases">
        <title>Genome analysis and antimicrobial resistance characteristics of Chryseobacterium aquaticum isolated from farmed salmonids.</title>
        <authorList>
            <person name="Saticioglu I.B."/>
            <person name="Duman M."/>
            <person name="Altun S."/>
        </authorList>
    </citation>
    <scope>NUCLEOTIDE SEQUENCE [LARGE SCALE GENOMIC DNA]</scope>
    <source>
        <strain evidence="2 3">C-174</strain>
    </source>
</reference>
<dbReference type="Proteomes" id="UP000548067">
    <property type="component" value="Unassembled WGS sequence"/>
</dbReference>
<dbReference type="AlphaFoldDB" id="A0A848N8W5"/>
<keyword evidence="1" id="KW-0812">Transmembrane</keyword>
<evidence type="ECO:0000313" key="3">
    <source>
        <dbReference type="Proteomes" id="UP000548067"/>
    </source>
</evidence>
<proteinExistence type="predicted"/>
<evidence type="ECO:0000313" key="2">
    <source>
        <dbReference type="EMBL" id="NMR35914.1"/>
    </source>
</evidence>
<dbReference type="RefSeq" id="WP_169322374.1">
    <property type="nucleotide sequence ID" value="NZ_JABCJF010000012.1"/>
</dbReference>
<name>A0A848N8W5_9FLAO</name>
<feature type="transmembrane region" description="Helical" evidence="1">
    <location>
        <begin position="158"/>
        <end position="176"/>
    </location>
</feature>
<dbReference type="EMBL" id="JABCJF010000012">
    <property type="protein sequence ID" value="NMR35914.1"/>
    <property type="molecule type" value="Genomic_DNA"/>
</dbReference>
<evidence type="ECO:0000256" key="1">
    <source>
        <dbReference type="SAM" id="Phobius"/>
    </source>
</evidence>
<organism evidence="2 3">
    <name type="scientific">Chryseobacterium aquaticum</name>
    <dbReference type="NCBI Taxonomy" id="452084"/>
    <lineage>
        <taxon>Bacteria</taxon>
        <taxon>Pseudomonadati</taxon>
        <taxon>Bacteroidota</taxon>
        <taxon>Flavobacteriia</taxon>
        <taxon>Flavobacteriales</taxon>
        <taxon>Weeksellaceae</taxon>
        <taxon>Chryseobacterium group</taxon>
        <taxon>Chryseobacterium</taxon>
    </lineage>
</organism>
<keyword evidence="1" id="KW-1133">Transmembrane helix</keyword>